<keyword evidence="2" id="KW-1185">Reference proteome</keyword>
<reference evidence="1 2" key="2">
    <citation type="submission" date="2018-11" db="EMBL/GenBank/DDBJ databases">
        <authorList>
            <consortium name="Pathogen Informatics"/>
        </authorList>
    </citation>
    <scope>NUCLEOTIDE SEQUENCE [LARGE SCALE GENOMIC DNA]</scope>
</reference>
<evidence type="ECO:0000313" key="1">
    <source>
        <dbReference type="EMBL" id="VDO56714.1"/>
    </source>
</evidence>
<dbReference type="AlphaFoldDB" id="A0A0R3RD81"/>
<dbReference type="InterPro" id="IPR024524">
    <property type="entry name" value="DUF3800"/>
</dbReference>
<organism evidence="3">
    <name type="scientific">Brugia timori</name>
    <dbReference type="NCBI Taxonomy" id="42155"/>
    <lineage>
        <taxon>Eukaryota</taxon>
        <taxon>Metazoa</taxon>
        <taxon>Ecdysozoa</taxon>
        <taxon>Nematoda</taxon>
        <taxon>Chromadorea</taxon>
        <taxon>Rhabditida</taxon>
        <taxon>Spirurina</taxon>
        <taxon>Spiruromorpha</taxon>
        <taxon>Filarioidea</taxon>
        <taxon>Onchocercidae</taxon>
        <taxon>Brugia</taxon>
    </lineage>
</organism>
<reference evidence="3" key="1">
    <citation type="submission" date="2017-02" db="UniProtKB">
        <authorList>
            <consortium name="WormBaseParasite"/>
        </authorList>
    </citation>
    <scope>IDENTIFICATION</scope>
</reference>
<protein>
    <submittedName>
        <fullName evidence="3">DUF3800 domain-containing protein</fullName>
    </submittedName>
</protein>
<dbReference type="WBParaSite" id="BTMF_0001800401-mRNA-1">
    <property type="protein sequence ID" value="BTMF_0001800401-mRNA-1"/>
    <property type="gene ID" value="BTMF_0001800401"/>
</dbReference>
<accession>A0A0R3RD81</accession>
<sequence>MDIFVYADESGVFDRYHNDYFVFGGVIFLGKEQRDIARRRYISVERLQRLRSALEQLIRDGLVNQSGVNNIYVFMDEHSTATDGRYELREALEAEFKIGTYNDKWSKFFPPLFDNLCSVEFCLKDSAQDALIRAADITANRLYYAVVSNQLNLIEKKIIYRRLPHQ</sequence>
<evidence type="ECO:0000313" key="3">
    <source>
        <dbReference type="WBParaSite" id="BTMF_0001800401-mRNA-1"/>
    </source>
</evidence>
<dbReference type="Proteomes" id="UP000280834">
    <property type="component" value="Unassembled WGS sequence"/>
</dbReference>
<name>A0A0R3RD81_9BILA</name>
<dbReference type="Pfam" id="PF12686">
    <property type="entry name" value="DUF3800"/>
    <property type="match status" value="1"/>
</dbReference>
<proteinExistence type="predicted"/>
<evidence type="ECO:0000313" key="2">
    <source>
        <dbReference type="Proteomes" id="UP000280834"/>
    </source>
</evidence>
<gene>
    <name evidence="1" type="ORF">BTMF_LOCUS15967</name>
</gene>
<dbReference type="EMBL" id="UZAG01023433">
    <property type="protein sequence ID" value="VDO56714.1"/>
    <property type="molecule type" value="Genomic_DNA"/>
</dbReference>